<evidence type="ECO:0000256" key="4">
    <source>
        <dbReference type="ARBA" id="ARBA00022679"/>
    </source>
</evidence>
<organism evidence="11 12">
    <name type="scientific">Quercus rubra</name>
    <name type="common">Northern red oak</name>
    <name type="synonym">Quercus borealis</name>
    <dbReference type="NCBI Taxonomy" id="3512"/>
    <lineage>
        <taxon>Eukaryota</taxon>
        <taxon>Viridiplantae</taxon>
        <taxon>Streptophyta</taxon>
        <taxon>Embryophyta</taxon>
        <taxon>Tracheophyta</taxon>
        <taxon>Spermatophyta</taxon>
        <taxon>Magnoliopsida</taxon>
        <taxon>eudicotyledons</taxon>
        <taxon>Gunneridae</taxon>
        <taxon>Pentapetalae</taxon>
        <taxon>rosids</taxon>
        <taxon>fabids</taxon>
        <taxon>Fagales</taxon>
        <taxon>Fagaceae</taxon>
        <taxon>Quercus</taxon>
    </lineage>
</organism>
<keyword evidence="3" id="KW-0158">Chromosome</keyword>
<reference evidence="11 12" key="1">
    <citation type="journal article" date="2023" name="G3 (Bethesda)">
        <title>A haplotype-resolved chromosome-scale genome for Quercus rubra L. provides insights into the genetics of adaptive traits for red oak species.</title>
        <authorList>
            <person name="Kapoor B."/>
            <person name="Jenkins J."/>
            <person name="Schmutz J."/>
            <person name="Zhebentyayeva T."/>
            <person name="Kuelheim C."/>
            <person name="Coggeshall M."/>
            <person name="Heim C."/>
            <person name="Lasky J.R."/>
            <person name="Leites L."/>
            <person name="Islam-Faridi N."/>
            <person name="Romero-Severson J."/>
            <person name="DeLeo V.L."/>
            <person name="Lucas S.M."/>
            <person name="Lazic D."/>
            <person name="Gailing O."/>
            <person name="Carlson J."/>
            <person name="Staton M."/>
        </authorList>
    </citation>
    <scope>NUCLEOTIDE SEQUENCE [LARGE SCALE GENOMIC DNA]</scope>
    <source>
        <strain evidence="11">Pseudo-F2</strain>
    </source>
</reference>
<evidence type="ECO:0000313" key="12">
    <source>
        <dbReference type="Proteomes" id="UP001324115"/>
    </source>
</evidence>
<feature type="region of interest" description="Disordered" evidence="8">
    <location>
        <begin position="62"/>
        <end position="101"/>
    </location>
</feature>
<dbReference type="GO" id="GO:0042054">
    <property type="term" value="F:histone methyltransferase activity"/>
    <property type="evidence" value="ECO:0007669"/>
    <property type="project" value="InterPro"/>
</dbReference>
<keyword evidence="5" id="KW-0479">Metal-binding</keyword>
<evidence type="ECO:0000256" key="7">
    <source>
        <dbReference type="ARBA" id="ARBA00023242"/>
    </source>
</evidence>
<keyword evidence="7" id="KW-0539">Nucleus</keyword>
<dbReference type="InterPro" id="IPR046341">
    <property type="entry name" value="SET_dom_sf"/>
</dbReference>
<dbReference type="PROSITE" id="PS50867">
    <property type="entry name" value="PRE_SET"/>
    <property type="match status" value="1"/>
</dbReference>
<sequence length="703" mass="79088">MARNPRVIAAFNAMKRLDIPPEKVKPVLKKLLVLYNMNWDLIEDGNYRTLIDAYFELNEGGATSSKDEVEDDHERSPKRVKQQSVVEGKGKEPISCGDDDVVAGDDIDVDDIVHDDDGGGDDAVCNTTITCTENPMLYQPITVLPPPARPRSSNGSTVKPIVKVLPPHYVLLGNDNDNSVGTGHTSHETDFDIASSSLGEVKILLNCDSALRQMNFRIPKLDSVLKYVEDKYLRSVKIVGPRFSVRMLLKDLCESYLKLGTNSPDRSTSVNSSSDVIIDVRDASCFTGPKKRAFAVRTSETDSNRKGSGTSRHTNSRNLVHDGSRAFCNILDITKGAEKVKISLVNEVGSEQLPKFNYIPHNIIYQNANVNISLARIADEDCCSDCSGDCLSSSITCACARETGGEFAYSPQGLLKEEFLSACISMKRAPQDHHFVYCQYCPLERMKNEDMPERCKGHLVRKFIKECWRKCGCDMQCGNRVVQRGITRKLQVFLTPEGKGWGIRTLEDIPKGAFICEYIGEVLTNMELYYRILQSSGNERHTYPVTLDADWGSEIVLKDEEALCLDATCHGNVARFINHRCFDSNLIDVPVEVETPDRHYYHLAFFTTKKVRAFQELTWDYGIDFADENHPIKAFQCHCGSEVCRDKKHKRFVFGSSPSHICYSIPHGAVLMHAYSRLTFLGVDFMFFPLLEFFFSFFEKLPP</sequence>
<evidence type="ECO:0000256" key="2">
    <source>
        <dbReference type="ARBA" id="ARBA00004286"/>
    </source>
</evidence>
<dbReference type="AlphaFoldDB" id="A0AAN7FSR9"/>
<feature type="domain" description="SET" evidence="9">
    <location>
        <begin position="488"/>
        <end position="622"/>
    </location>
</feature>
<dbReference type="Pfam" id="PF00856">
    <property type="entry name" value="SET"/>
    <property type="match status" value="1"/>
</dbReference>
<dbReference type="PROSITE" id="PS50280">
    <property type="entry name" value="SET"/>
    <property type="match status" value="1"/>
</dbReference>
<dbReference type="InterPro" id="IPR043017">
    <property type="entry name" value="WIYLD_dom_sf"/>
</dbReference>
<dbReference type="InterPro" id="IPR018848">
    <property type="entry name" value="WIYLD_domain"/>
</dbReference>
<dbReference type="CDD" id="cd10538">
    <property type="entry name" value="SET_SETDB-like"/>
    <property type="match status" value="1"/>
</dbReference>
<evidence type="ECO:0000256" key="8">
    <source>
        <dbReference type="SAM" id="MobiDB-lite"/>
    </source>
</evidence>
<keyword evidence="6" id="KW-0862">Zinc</keyword>
<dbReference type="PANTHER" id="PTHR46450:SF24">
    <property type="entry name" value="HISTONE-LYSINE N-METHYLTRANSFERASE SUVR4"/>
    <property type="match status" value="1"/>
</dbReference>
<dbReference type="PANTHER" id="PTHR46450">
    <property type="entry name" value="INACTIVE HISTONE-LYSINE N-METHYLTRANSFERASE SUVR1-RELATED"/>
    <property type="match status" value="1"/>
</dbReference>
<dbReference type="Gene3D" id="1.10.8.850">
    <property type="entry name" value="Histone-lysine N methyltransferase , C-terminal domain-like"/>
    <property type="match status" value="1"/>
</dbReference>
<dbReference type="GO" id="GO:0008270">
    <property type="term" value="F:zinc ion binding"/>
    <property type="evidence" value="ECO:0007669"/>
    <property type="project" value="InterPro"/>
</dbReference>
<proteinExistence type="predicted"/>
<accession>A0AAN7FSR9</accession>
<comment type="subcellular location">
    <subcellularLocation>
        <location evidence="2">Chromosome</location>
    </subcellularLocation>
    <subcellularLocation>
        <location evidence="1">Nucleus</location>
    </subcellularLocation>
</comment>
<keyword evidence="4" id="KW-0808">Transferase</keyword>
<dbReference type="SUPFAM" id="SSF82199">
    <property type="entry name" value="SET domain"/>
    <property type="match status" value="1"/>
</dbReference>
<dbReference type="PROSITE" id="PS51580">
    <property type="entry name" value="SAM_MT43_3"/>
    <property type="match status" value="1"/>
</dbReference>
<evidence type="ECO:0000313" key="11">
    <source>
        <dbReference type="EMBL" id="KAK4596581.1"/>
    </source>
</evidence>
<evidence type="ECO:0000256" key="6">
    <source>
        <dbReference type="ARBA" id="ARBA00022833"/>
    </source>
</evidence>
<gene>
    <name evidence="11" type="ORF">RGQ29_014571</name>
</gene>
<dbReference type="GO" id="GO:0005694">
    <property type="term" value="C:chromosome"/>
    <property type="evidence" value="ECO:0007669"/>
    <property type="project" value="UniProtKB-SubCell"/>
</dbReference>
<comment type="caution">
    <text evidence="11">The sequence shown here is derived from an EMBL/GenBank/DDBJ whole genome shotgun (WGS) entry which is preliminary data.</text>
</comment>
<feature type="compositionally biased region" description="Polar residues" evidence="8">
    <location>
        <begin position="306"/>
        <end position="318"/>
    </location>
</feature>
<dbReference type="GO" id="GO:0005634">
    <property type="term" value="C:nucleus"/>
    <property type="evidence" value="ECO:0007669"/>
    <property type="project" value="UniProtKB-SubCell"/>
</dbReference>
<dbReference type="EMBL" id="JAXUIC010000003">
    <property type="protein sequence ID" value="KAK4596581.1"/>
    <property type="molecule type" value="Genomic_DNA"/>
</dbReference>
<feature type="region of interest" description="Disordered" evidence="8">
    <location>
        <begin position="296"/>
        <end position="318"/>
    </location>
</feature>
<dbReference type="Gene3D" id="2.170.270.10">
    <property type="entry name" value="SET domain"/>
    <property type="match status" value="1"/>
</dbReference>
<evidence type="ECO:0000259" key="9">
    <source>
        <dbReference type="PROSITE" id="PS50280"/>
    </source>
</evidence>
<name>A0AAN7FSR9_QUERU</name>
<evidence type="ECO:0008006" key="13">
    <source>
        <dbReference type="Google" id="ProtNLM"/>
    </source>
</evidence>
<dbReference type="SMART" id="SM00468">
    <property type="entry name" value="PreSET"/>
    <property type="match status" value="1"/>
</dbReference>
<dbReference type="Pfam" id="PF10440">
    <property type="entry name" value="WIYLD"/>
    <property type="match status" value="1"/>
</dbReference>
<evidence type="ECO:0000256" key="1">
    <source>
        <dbReference type="ARBA" id="ARBA00004123"/>
    </source>
</evidence>
<feature type="domain" description="Pre-SET" evidence="10">
    <location>
        <begin position="382"/>
        <end position="485"/>
    </location>
</feature>
<dbReference type="FunFam" id="2.170.270.10:FF:000046">
    <property type="entry name" value="SET-domain containing protein lysine methyltransferase family protein"/>
    <property type="match status" value="1"/>
</dbReference>
<dbReference type="SMART" id="SM00317">
    <property type="entry name" value="SET"/>
    <property type="match status" value="1"/>
</dbReference>
<dbReference type="Proteomes" id="UP001324115">
    <property type="component" value="Unassembled WGS sequence"/>
</dbReference>
<dbReference type="InterPro" id="IPR007728">
    <property type="entry name" value="Pre-SET_dom"/>
</dbReference>
<evidence type="ECO:0000256" key="3">
    <source>
        <dbReference type="ARBA" id="ARBA00022454"/>
    </source>
</evidence>
<evidence type="ECO:0000256" key="5">
    <source>
        <dbReference type="ARBA" id="ARBA00022723"/>
    </source>
</evidence>
<dbReference type="InterPro" id="IPR001214">
    <property type="entry name" value="SET_dom"/>
</dbReference>
<evidence type="ECO:0000259" key="10">
    <source>
        <dbReference type="PROSITE" id="PS50867"/>
    </source>
</evidence>
<dbReference type="InterPro" id="IPR025776">
    <property type="entry name" value="SUVR4/1/2"/>
</dbReference>
<protein>
    <recommendedName>
        <fullName evidence="13">Histone-lysine N-methyltransferase SUVR4</fullName>
    </recommendedName>
</protein>
<dbReference type="Pfam" id="PF05033">
    <property type="entry name" value="Pre-SET"/>
    <property type="match status" value="1"/>
</dbReference>
<keyword evidence="12" id="KW-1185">Reference proteome</keyword>